<reference evidence="2 3" key="1">
    <citation type="submission" date="2020-08" db="EMBL/GenBank/DDBJ databases">
        <title>Plant Genome Project.</title>
        <authorList>
            <person name="Zhang R.-G."/>
        </authorList>
    </citation>
    <scope>NUCLEOTIDE SEQUENCE [LARGE SCALE GENOMIC DNA]</scope>
    <source>
        <tissue evidence="2">Rhizome</tissue>
    </source>
</reference>
<protein>
    <submittedName>
        <fullName evidence="2">Uncharacterized protein</fullName>
    </submittedName>
</protein>
<sequence length="123" mass="14113">MPSLLESTNEEMTMKQIILAKSIESSKAFYRRPLRCLEKITCRLARFSILLICVFPLTMSTDKSITHPEAAPNPTASSKISEQGALINPGHPRIDKEGSDRKKEMRNRGYQIWDQERVEEDDF</sequence>
<organism evidence="2 3">
    <name type="scientific">Zingiber officinale</name>
    <name type="common">Ginger</name>
    <name type="synonym">Amomum zingiber</name>
    <dbReference type="NCBI Taxonomy" id="94328"/>
    <lineage>
        <taxon>Eukaryota</taxon>
        <taxon>Viridiplantae</taxon>
        <taxon>Streptophyta</taxon>
        <taxon>Embryophyta</taxon>
        <taxon>Tracheophyta</taxon>
        <taxon>Spermatophyta</taxon>
        <taxon>Magnoliopsida</taxon>
        <taxon>Liliopsida</taxon>
        <taxon>Zingiberales</taxon>
        <taxon>Zingiberaceae</taxon>
        <taxon>Zingiber</taxon>
    </lineage>
</organism>
<gene>
    <name evidence="2" type="ORF">ZIOFF_027419</name>
</gene>
<name>A0A8J5L870_ZINOF</name>
<evidence type="ECO:0000313" key="3">
    <source>
        <dbReference type="Proteomes" id="UP000734854"/>
    </source>
</evidence>
<dbReference type="Proteomes" id="UP000734854">
    <property type="component" value="Unassembled WGS sequence"/>
</dbReference>
<evidence type="ECO:0000313" key="2">
    <source>
        <dbReference type="EMBL" id="KAG6509429.1"/>
    </source>
</evidence>
<accession>A0A8J5L870</accession>
<keyword evidence="3" id="KW-1185">Reference proteome</keyword>
<feature type="compositionally biased region" description="Basic and acidic residues" evidence="1">
    <location>
        <begin position="92"/>
        <end position="107"/>
    </location>
</feature>
<comment type="caution">
    <text evidence="2">The sequence shown here is derived from an EMBL/GenBank/DDBJ whole genome shotgun (WGS) entry which is preliminary data.</text>
</comment>
<dbReference type="AlphaFoldDB" id="A0A8J5L870"/>
<feature type="region of interest" description="Disordered" evidence="1">
    <location>
        <begin position="64"/>
        <end position="110"/>
    </location>
</feature>
<evidence type="ECO:0000256" key="1">
    <source>
        <dbReference type="SAM" id="MobiDB-lite"/>
    </source>
</evidence>
<dbReference type="EMBL" id="JACMSC010000008">
    <property type="protein sequence ID" value="KAG6509429.1"/>
    <property type="molecule type" value="Genomic_DNA"/>
</dbReference>
<proteinExistence type="predicted"/>